<evidence type="ECO:0000313" key="9">
    <source>
        <dbReference type="Proteomes" id="UP000286134"/>
    </source>
</evidence>
<keyword evidence="3" id="KW-0238">DNA-binding</keyword>
<dbReference type="FunFam" id="1.10.10.10:FF:000173">
    <property type="entry name" value="Heat shock transcription factor Hsf1"/>
    <property type="match status" value="1"/>
</dbReference>
<dbReference type="PANTHER" id="PTHR10015:SF427">
    <property type="entry name" value="HEAT SHOCK FACTOR PROTEIN"/>
    <property type="match status" value="1"/>
</dbReference>
<dbReference type="STRING" id="212602.A0A420I1H9"/>
<comment type="caution">
    <text evidence="8">The sequence shown here is derived from an EMBL/GenBank/DDBJ whole genome shotgun (WGS) entry which is preliminary data.</text>
</comment>
<dbReference type="SUPFAM" id="SSF46785">
    <property type="entry name" value="Winged helix' DNA-binding domain"/>
    <property type="match status" value="1"/>
</dbReference>
<evidence type="ECO:0000256" key="2">
    <source>
        <dbReference type="ARBA" id="ARBA00006403"/>
    </source>
</evidence>
<dbReference type="PANTHER" id="PTHR10015">
    <property type="entry name" value="HEAT SHOCK TRANSCRIPTION FACTOR"/>
    <property type="match status" value="1"/>
</dbReference>
<evidence type="ECO:0000256" key="5">
    <source>
        <dbReference type="RuleBase" id="RU004020"/>
    </source>
</evidence>
<accession>A0A420I1H9</accession>
<dbReference type="GO" id="GO:0005634">
    <property type="term" value="C:nucleus"/>
    <property type="evidence" value="ECO:0007669"/>
    <property type="project" value="UniProtKB-SubCell"/>
</dbReference>
<reference evidence="8 9" key="1">
    <citation type="journal article" date="2018" name="BMC Genomics">
        <title>Comparative genome analyses reveal sequence features reflecting distinct modes of host-adaptation between dicot and monocot powdery mildew.</title>
        <authorList>
            <person name="Wu Y."/>
            <person name="Ma X."/>
            <person name="Pan Z."/>
            <person name="Kale S.D."/>
            <person name="Song Y."/>
            <person name="King H."/>
            <person name="Zhang Q."/>
            <person name="Presley C."/>
            <person name="Deng X."/>
            <person name="Wei C.I."/>
            <person name="Xiao S."/>
        </authorList>
    </citation>
    <scope>NUCLEOTIDE SEQUENCE [LARGE SCALE GENOMIC DNA]</scope>
    <source>
        <strain evidence="8">UMSG2</strain>
    </source>
</reference>
<keyword evidence="9" id="KW-1185">Reference proteome</keyword>
<dbReference type="InterPro" id="IPR036390">
    <property type="entry name" value="WH_DNA-bd_sf"/>
</dbReference>
<dbReference type="InterPro" id="IPR000232">
    <property type="entry name" value="HSF_DNA-bd"/>
</dbReference>
<feature type="domain" description="HSF-type DNA-binding" evidence="7">
    <location>
        <begin position="150"/>
        <end position="257"/>
    </location>
</feature>
<feature type="region of interest" description="Disordered" evidence="6">
    <location>
        <begin position="668"/>
        <end position="704"/>
    </location>
</feature>
<gene>
    <name evidence="8" type="ORF">OnM2_024025</name>
</gene>
<name>A0A420I1H9_9PEZI</name>
<organism evidence="8 9">
    <name type="scientific">Erysiphe neolycopersici</name>
    <dbReference type="NCBI Taxonomy" id="212602"/>
    <lineage>
        <taxon>Eukaryota</taxon>
        <taxon>Fungi</taxon>
        <taxon>Dikarya</taxon>
        <taxon>Ascomycota</taxon>
        <taxon>Pezizomycotina</taxon>
        <taxon>Leotiomycetes</taxon>
        <taxon>Erysiphales</taxon>
        <taxon>Erysiphaceae</taxon>
        <taxon>Erysiphe</taxon>
    </lineage>
</organism>
<evidence type="ECO:0000256" key="4">
    <source>
        <dbReference type="ARBA" id="ARBA00023242"/>
    </source>
</evidence>
<evidence type="ECO:0000256" key="3">
    <source>
        <dbReference type="ARBA" id="ARBA00023125"/>
    </source>
</evidence>
<feature type="compositionally biased region" description="Basic and acidic residues" evidence="6">
    <location>
        <begin position="694"/>
        <end position="704"/>
    </location>
</feature>
<keyword evidence="8" id="KW-0346">Stress response</keyword>
<dbReference type="InterPro" id="IPR036388">
    <property type="entry name" value="WH-like_DNA-bd_sf"/>
</dbReference>
<dbReference type="GO" id="GO:0003700">
    <property type="term" value="F:DNA-binding transcription factor activity"/>
    <property type="evidence" value="ECO:0007669"/>
    <property type="project" value="InterPro"/>
</dbReference>
<dbReference type="PRINTS" id="PR00056">
    <property type="entry name" value="HSFDOMAIN"/>
</dbReference>
<dbReference type="OrthoDB" id="60033at2759"/>
<comment type="similarity">
    <text evidence="2 5">Belongs to the HSF family.</text>
</comment>
<comment type="subcellular location">
    <subcellularLocation>
        <location evidence="1">Nucleus</location>
    </subcellularLocation>
</comment>
<protein>
    <submittedName>
        <fullName evidence="8">Putative heat shock transcription factor</fullName>
    </submittedName>
</protein>
<dbReference type="Pfam" id="PF00447">
    <property type="entry name" value="HSF_DNA-bind"/>
    <property type="match status" value="1"/>
</dbReference>
<dbReference type="Proteomes" id="UP000286134">
    <property type="component" value="Unassembled WGS sequence"/>
</dbReference>
<proteinExistence type="inferred from homology"/>
<evidence type="ECO:0000259" key="7">
    <source>
        <dbReference type="SMART" id="SM00415"/>
    </source>
</evidence>
<feature type="compositionally biased region" description="Polar residues" evidence="6">
    <location>
        <begin position="668"/>
        <end position="678"/>
    </location>
</feature>
<dbReference type="GO" id="GO:0043565">
    <property type="term" value="F:sequence-specific DNA binding"/>
    <property type="evidence" value="ECO:0007669"/>
    <property type="project" value="InterPro"/>
</dbReference>
<dbReference type="EMBL" id="MCFK01002497">
    <property type="protein sequence ID" value="RKF63538.1"/>
    <property type="molecule type" value="Genomic_DNA"/>
</dbReference>
<dbReference type="SMART" id="SM00415">
    <property type="entry name" value="HSF"/>
    <property type="match status" value="1"/>
</dbReference>
<dbReference type="AlphaFoldDB" id="A0A420I1H9"/>
<evidence type="ECO:0000256" key="1">
    <source>
        <dbReference type="ARBA" id="ARBA00004123"/>
    </source>
</evidence>
<keyword evidence="4" id="KW-0539">Nucleus</keyword>
<dbReference type="Gene3D" id="1.10.10.10">
    <property type="entry name" value="Winged helix-like DNA-binding domain superfamily/Winged helix DNA-binding domain"/>
    <property type="match status" value="1"/>
</dbReference>
<evidence type="ECO:0000256" key="6">
    <source>
        <dbReference type="SAM" id="MobiDB-lite"/>
    </source>
</evidence>
<evidence type="ECO:0000313" key="8">
    <source>
        <dbReference type="EMBL" id="RKF63538.1"/>
    </source>
</evidence>
<sequence>MPPKNPRKRSASGVLSVQPPLITQSLSRPEIVADIDSIKWAPDSNEIPFSNPPAFNSLSLQGSDTAVPATLNEPASPLLTQLARRPISHRCMQSNQLVYDNIEDSCSSFRDGALIELSQNNSLSRESDNIEYLEEKAAIAKRDALANRKQIPPFVQKLSSFLEESRNTDLIRWSDRGDSFIVIDEDEFAKTLIPELFKHNNYASFVRQLNMYGFHKRVGLSDNSMKASERKNKSPSEYYNPYFKRGHQSLLWLISKPRSGNGKSKKKTKEIESILIESDDERDVEEVYGDTHQNSRALSIGPEANSLQRRDVNILHNQLAEIQQQQAAITNAIQRLRKDHTTLFQQSVTFKSLHDRHDNSINAILSFLATVYNRSMDGQSPPNIAQMFSNSIPHNDQQHPVNLVDIGDISNQKDKLSGSMSPNKKAQLLLMAPSSAEKCPRAPNSPITSSAVMNKDNPMYSYNNADHRTVEEVFDSAQCSLLASNSSSPISSPSNLQSNIISFINNTNAANTSSTPQALKFPEMLSQYENLKDGPSHTNEQQNPLLLLTGSSSASRTNNNHVSPTLQNNQPQILEEEIRHTNNEIDNLLRLQIEQDTKIGNVQAVLGPLSPSSLLSRNQESEFFNTNLPNSNIDLDQFLDTDPYFTGDFTLPDGNLSYEYDEFNENNDFSMDIETSSGLKEDKDSQKLIAEQLPRQHHDDQVEK</sequence>